<evidence type="ECO:0000259" key="1">
    <source>
        <dbReference type="Pfam" id="PF01408"/>
    </source>
</evidence>
<dbReference type="InterPro" id="IPR000683">
    <property type="entry name" value="Gfo/Idh/MocA-like_OxRdtase_N"/>
</dbReference>
<dbReference type="Gene3D" id="3.30.360.10">
    <property type="entry name" value="Dihydrodipicolinate Reductase, domain 2"/>
    <property type="match status" value="1"/>
</dbReference>
<protein>
    <submittedName>
        <fullName evidence="2">Gfo/Idh/MocA family oxidoreductase</fullName>
    </submittedName>
</protein>
<dbReference type="Proteomes" id="UP000324285">
    <property type="component" value="Chromosome"/>
</dbReference>
<dbReference type="InterPro" id="IPR036291">
    <property type="entry name" value="NAD(P)-bd_dom_sf"/>
</dbReference>
<reference evidence="2" key="1">
    <citation type="submission" date="2021-02" db="EMBL/GenBank/DDBJ databases">
        <title>Strain Y2R2, a novel species of the genus Halomonas.</title>
        <authorList>
            <person name="Huang H."/>
        </authorList>
    </citation>
    <scope>NUCLEOTIDE SEQUENCE</scope>
    <source>
        <strain evidence="2">Y2R2</strain>
    </source>
</reference>
<dbReference type="AlphaFoldDB" id="A0A5C1NHY1"/>
<keyword evidence="3" id="KW-1185">Reference proteome</keyword>
<dbReference type="Gene3D" id="3.40.50.720">
    <property type="entry name" value="NAD(P)-binding Rossmann-like Domain"/>
    <property type="match status" value="1"/>
</dbReference>
<dbReference type="KEGG" id="hbh:E4T21_11110"/>
<dbReference type="GO" id="GO:0000166">
    <property type="term" value="F:nucleotide binding"/>
    <property type="evidence" value="ECO:0007669"/>
    <property type="project" value="InterPro"/>
</dbReference>
<dbReference type="InterPro" id="IPR050463">
    <property type="entry name" value="Gfo/Idh/MocA_oxidrdct_glycsds"/>
</dbReference>
<dbReference type="RefSeq" id="WP_149285048.1">
    <property type="nucleotide sequence ID" value="NZ_CP038437.2"/>
</dbReference>
<evidence type="ECO:0000313" key="2">
    <source>
        <dbReference type="EMBL" id="QEM82038.1"/>
    </source>
</evidence>
<accession>A0A5C1NHY1</accession>
<feature type="domain" description="Gfo/Idh/MocA-like oxidoreductase N-terminal" evidence="1">
    <location>
        <begin position="4"/>
        <end position="114"/>
    </location>
</feature>
<dbReference type="EMBL" id="CP038437">
    <property type="protein sequence ID" value="QEM82038.1"/>
    <property type="molecule type" value="Genomic_DNA"/>
</dbReference>
<name>A0A5C1NHY1_9GAMM</name>
<dbReference type="OrthoDB" id="9813657at2"/>
<dbReference type="SUPFAM" id="SSF51735">
    <property type="entry name" value="NAD(P)-binding Rossmann-fold domains"/>
    <property type="match status" value="1"/>
</dbReference>
<evidence type="ECO:0000313" key="3">
    <source>
        <dbReference type="Proteomes" id="UP000324285"/>
    </source>
</evidence>
<proteinExistence type="predicted"/>
<dbReference type="PANTHER" id="PTHR43818">
    <property type="entry name" value="BCDNA.GH03377"/>
    <property type="match status" value="1"/>
</dbReference>
<organism evidence="2 3">
    <name type="scientific">Halomonas binhaiensis</name>
    <dbReference type="NCBI Taxonomy" id="2562282"/>
    <lineage>
        <taxon>Bacteria</taxon>
        <taxon>Pseudomonadati</taxon>
        <taxon>Pseudomonadota</taxon>
        <taxon>Gammaproteobacteria</taxon>
        <taxon>Oceanospirillales</taxon>
        <taxon>Halomonadaceae</taxon>
        <taxon>Halomonas</taxon>
    </lineage>
</organism>
<dbReference type="PANTHER" id="PTHR43818:SF7">
    <property type="entry name" value="DEHYDROGENASE"/>
    <property type="match status" value="1"/>
</dbReference>
<sequence>MTKFRLGLVGAGKIVRDQHLGAIEAIPGLVLEAVADPHASLEGVASYVSLEAMLDARPEIDAVAICTPANLRHELARLALSRGKAVLLEKPPGATLAETEDLKAYAEAQGAVLFAAWHSRFAPGIASAREWLADRTVRAVSIRWHEDVRVWHPGQAWLWQAGGMGVFDPGINALSILTEILGQPFFLKAAELDVPANSQTPIAARLDFRTAEGTEVKADFDFRHEDPPHWEMRIETTSGVLELERGGARLLIDGQSVVDEPEREYQGVYRHFHSLLERGESDMDITPLRHVADALMLGHRRAVEAFID</sequence>
<dbReference type="Pfam" id="PF01408">
    <property type="entry name" value="GFO_IDH_MocA"/>
    <property type="match status" value="1"/>
</dbReference>
<gene>
    <name evidence="2" type="ORF">E4T21_11110</name>
</gene>